<evidence type="ECO:0000313" key="2">
    <source>
        <dbReference type="EMBL" id="OGM70205.1"/>
    </source>
</evidence>
<name>A0A1F8C3G5_9BACT</name>
<feature type="transmembrane region" description="Helical" evidence="1">
    <location>
        <begin position="199"/>
        <end position="218"/>
    </location>
</feature>
<dbReference type="AlphaFoldDB" id="A0A1F8C3G5"/>
<gene>
    <name evidence="2" type="ORF">A2975_03985</name>
</gene>
<keyword evidence="1" id="KW-1133">Transmembrane helix</keyword>
<accession>A0A1F8C3G5</accession>
<keyword evidence="1" id="KW-0812">Transmembrane</keyword>
<keyword evidence="1" id="KW-0472">Membrane</keyword>
<proteinExistence type="predicted"/>
<dbReference type="Proteomes" id="UP000178429">
    <property type="component" value="Unassembled WGS sequence"/>
</dbReference>
<evidence type="ECO:0000313" key="3">
    <source>
        <dbReference type="Proteomes" id="UP000178429"/>
    </source>
</evidence>
<dbReference type="STRING" id="1802525.A2975_03985"/>
<comment type="caution">
    <text evidence="2">The sequence shown here is derived from an EMBL/GenBank/DDBJ whole genome shotgun (WGS) entry which is preliminary data.</text>
</comment>
<organism evidence="2 3">
    <name type="scientific">Candidatus Woesebacteria bacterium RIFCSPLOWO2_01_FULL_44_14</name>
    <dbReference type="NCBI Taxonomy" id="1802525"/>
    <lineage>
        <taxon>Bacteria</taxon>
        <taxon>Candidatus Woeseibacteriota</taxon>
    </lineage>
</organism>
<dbReference type="EMBL" id="MGHL01000006">
    <property type="protein sequence ID" value="OGM70205.1"/>
    <property type="molecule type" value="Genomic_DNA"/>
</dbReference>
<protein>
    <submittedName>
        <fullName evidence="2">Uncharacterized protein</fullName>
    </submittedName>
</protein>
<sequence>MARGPLFIIFVNRSQIQFFSGGVVATLKFEQSTLRDLEVTNKDTFRRQIDAFINQQKINPSLFTIVFSEEMCFSADLDPKLSEDEKRTVVGNFKTAVPFEHVESKVFATTTGQRLICVNKDLYETIIQAFETREFRCLDVFPDYILGNLGAKGLTTEVAKAIMENIGKSGVRGFLGEVVIEPEVEVQAEESFFTKNKRMIILSSVFGFLIIVFIIFLLTR</sequence>
<evidence type="ECO:0000256" key="1">
    <source>
        <dbReference type="SAM" id="Phobius"/>
    </source>
</evidence>
<reference evidence="2 3" key="1">
    <citation type="journal article" date="2016" name="Nat. Commun.">
        <title>Thousands of microbial genomes shed light on interconnected biogeochemical processes in an aquifer system.</title>
        <authorList>
            <person name="Anantharaman K."/>
            <person name="Brown C.T."/>
            <person name="Hug L.A."/>
            <person name="Sharon I."/>
            <person name="Castelle C.J."/>
            <person name="Probst A.J."/>
            <person name="Thomas B.C."/>
            <person name="Singh A."/>
            <person name="Wilkins M.J."/>
            <person name="Karaoz U."/>
            <person name="Brodie E.L."/>
            <person name="Williams K.H."/>
            <person name="Hubbard S.S."/>
            <person name="Banfield J.F."/>
        </authorList>
    </citation>
    <scope>NUCLEOTIDE SEQUENCE [LARGE SCALE GENOMIC DNA]</scope>
</reference>